<dbReference type="InterPro" id="IPR018303">
    <property type="entry name" value="ATPase_P-typ_P_site"/>
</dbReference>
<dbReference type="Pfam" id="PF00122">
    <property type="entry name" value="E1-E2_ATPase"/>
    <property type="match status" value="1"/>
</dbReference>
<dbReference type="InterPro" id="IPR036412">
    <property type="entry name" value="HAD-like_sf"/>
</dbReference>
<dbReference type="InterPro" id="IPR044492">
    <property type="entry name" value="P_typ_ATPase_HD_dom"/>
</dbReference>
<comment type="subcellular location">
    <subcellularLocation>
        <location evidence="1">Cell membrane</location>
        <topology evidence="1">Multi-pass membrane protein</topology>
    </subcellularLocation>
</comment>
<evidence type="ECO:0000256" key="5">
    <source>
        <dbReference type="ARBA" id="ARBA00022741"/>
    </source>
</evidence>
<dbReference type="GO" id="GO:0005507">
    <property type="term" value="F:copper ion binding"/>
    <property type="evidence" value="ECO:0007669"/>
    <property type="project" value="TreeGrafter"/>
</dbReference>
<proteinExistence type="inferred from homology"/>
<dbReference type="SUPFAM" id="SSF81660">
    <property type="entry name" value="Metal cation-transporting ATPase, ATP-binding domain N"/>
    <property type="match status" value="1"/>
</dbReference>
<feature type="transmembrane region" description="Helical" evidence="10">
    <location>
        <begin position="184"/>
        <end position="208"/>
    </location>
</feature>
<dbReference type="SFLD" id="SFLDF00027">
    <property type="entry name" value="p-type_atpase"/>
    <property type="match status" value="1"/>
</dbReference>
<dbReference type="InterPro" id="IPR059000">
    <property type="entry name" value="ATPase_P-type_domA"/>
</dbReference>
<dbReference type="Proteomes" id="UP000001420">
    <property type="component" value="Chromosome"/>
</dbReference>
<evidence type="ECO:0000313" key="12">
    <source>
        <dbReference type="EMBL" id="AAP99199.1"/>
    </source>
</evidence>
<dbReference type="OrthoDB" id="438550at2"/>
<feature type="transmembrane region" description="Helical" evidence="10">
    <location>
        <begin position="752"/>
        <end position="771"/>
    </location>
</feature>
<dbReference type="PROSITE" id="PS00154">
    <property type="entry name" value="ATPASE_E1_E2"/>
    <property type="match status" value="1"/>
</dbReference>
<dbReference type="SUPFAM" id="SSF55008">
    <property type="entry name" value="HMA, heavy metal-associated domain"/>
    <property type="match status" value="1"/>
</dbReference>
<dbReference type="InterPro" id="IPR023214">
    <property type="entry name" value="HAD_sf"/>
</dbReference>
<dbReference type="NCBIfam" id="TIGR01494">
    <property type="entry name" value="ATPase_P-type"/>
    <property type="match status" value="2"/>
</dbReference>
<evidence type="ECO:0000256" key="8">
    <source>
        <dbReference type="ARBA" id="ARBA00022989"/>
    </source>
</evidence>
<evidence type="ECO:0000256" key="4">
    <source>
        <dbReference type="ARBA" id="ARBA00022723"/>
    </source>
</evidence>
<evidence type="ECO:0000256" key="9">
    <source>
        <dbReference type="ARBA" id="ARBA00023136"/>
    </source>
</evidence>
<dbReference type="CDD" id="cd00371">
    <property type="entry name" value="HMA"/>
    <property type="match status" value="1"/>
</dbReference>
<keyword evidence="7" id="KW-1278">Translocase</keyword>
<dbReference type="GO" id="GO:0005886">
    <property type="term" value="C:plasma membrane"/>
    <property type="evidence" value="ECO:0007669"/>
    <property type="project" value="UniProtKB-SubCell"/>
</dbReference>
<dbReference type="InterPro" id="IPR017969">
    <property type="entry name" value="Heavy-metal-associated_CS"/>
</dbReference>
<keyword evidence="4 10" id="KW-0479">Metal-binding</keyword>
<reference evidence="12 13" key="1">
    <citation type="journal article" date="2003" name="Proc. Natl. Acad. Sci. U.S.A.">
        <title>Genome sequence of the cyanobacterium Prochlorococcus marinus SS120, a nearly minimal oxyphototrophic genome.</title>
        <authorList>
            <person name="Dufresne A."/>
            <person name="Salanoubat M."/>
            <person name="Partensky F."/>
            <person name="Artiguenave F."/>
            <person name="Axmann I.M."/>
            <person name="Barbe V."/>
            <person name="Duprat S."/>
            <person name="Galperin M.Y."/>
            <person name="Koonin E.V."/>
            <person name="Le Gall F."/>
            <person name="Makarova K.S."/>
            <person name="Ostrowski M."/>
            <person name="Oztas S."/>
            <person name="Robert C."/>
            <person name="Rogozin I.B."/>
            <person name="Scanlan D.J."/>
            <person name="Tandeau de Marsac N."/>
            <person name="Weissenbach J."/>
            <person name="Wincker P."/>
            <person name="Wolf Y.I."/>
            <person name="Hess W.R."/>
        </authorList>
    </citation>
    <scope>NUCLEOTIDE SEQUENCE [LARGE SCALE GENOMIC DNA]</scope>
    <source>
        <strain evidence="13">SARG / CCMP1375 / SS120</strain>
    </source>
</reference>
<feature type="domain" description="HMA" evidence="11">
    <location>
        <begin position="11"/>
        <end position="77"/>
    </location>
</feature>
<keyword evidence="5 10" id="KW-0547">Nucleotide-binding</keyword>
<dbReference type="SUPFAM" id="SSF81653">
    <property type="entry name" value="Calcium ATPase, transduction domain A"/>
    <property type="match status" value="1"/>
</dbReference>
<dbReference type="InterPro" id="IPR027256">
    <property type="entry name" value="P-typ_ATPase_IB"/>
</dbReference>
<keyword evidence="8 10" id="KW-1133">Transmembrane helix</keyword>
<keyword evidence="6 10" id="KW-0067">ATP-binding</keyword>
<dbReference type="GO" id="GO:0016887">
    <property type="term" value="F:ATP hydrolysis activity"/>
    <property type="evidence" value="ECO:0007669"/>
    <property type="project" value="InterPro"/>
</dbReference>
<evidence type="ECO:0000313" key="13">
    <source>
        <dbReference type="Proteomes" id="UP000001420"/>
    </source>
</evidence>
<dbReference type="PATRIC" id="fig|167539.5.peg.159"/>
<keyword evidence="9 10" id="KW-0472">Membrane</keyword>
<dbReference type="Gene3D" id="3.40.50.1000">
    <property type="entry name" value="HAD superfamily/HAD-like"/>
    <property type="match status" value="1"/>
</dbReference>
<dbReference type="eggNOG" id="COG2217">
    <property type="taxonomic scope" value="Bacteria"/>
</dbReference>
<dbReference type="InterPro" id="IPR008250">
    <property type="entry name" value="ATPase_P-typ_transduc_dom_A_sf"/>
</dbReference>
<accession>Q7VE60</accession>
<dbReference type="PROSITE" id="PS50846">
    <property type="entry name" value="HMA_2"/>
    <property type="match status" value="1"/>
</dbReference>
<name>Q7VE60_PROMA</name>
<evidence type="ECO:0000259" key="11">
    <source>
        <dbReference type="PROSITE" id="PS50846"/>
    </source>
</evidence>
<protein>
    <submittedName>
        <fullName evidence="12">Cation transport ATPase</fullName>
    </submittedName>
</protein>
<dbReference type="AlphaFoldDB" id="Q7VE60"/>
<dbReference type="FunFam" id="2.70.150.10:FF:000002">
    <property type="entry name" value="Copper-transporting ATPase 1, putative"/>
    <property type="match status" value="1"/>
</dbReference>
<dbReference type="NCBIfam" id="TIGR01525">
    <property type="entry name" value="ATPase-IB_hvy"/>
    <property type="match status" value="1"/>
</dbReference>
<dbReference type="HOGENOM" id="CLU_001771_0_3_3"/>
<dbReference type="SFLD" id="SFLDS00003">
    <property type="entry name" value="Haloacid_Dehalogenase"/>
    <property type="match status" value="1"/>
</dbReference>
<feature type="transmembrane region" description="Helical" evidence="10">
    <location>
        <begin position="722"/>
        <end position="746"/>
    </location>
</feature>
<feature type="transmembrane region" description="Helical" evidence="10">
    <location>
        <begin position="132"/>
        <end position="151"/>
    </location>
</feature>
<dbReference type="InterPro" id="IPR006121">
    <property type="entry name" value="HMA_dom"/>
</dbReference>
<dbReference type="InterPro" id="IPR036163">
    <property type="entry name" value="HMA_dom_sf"/>
</dbReference>
<dbReference type="InterPro" id="IPR001757">
    <property type="entry name" value="P_typ_ATPase"/>
</dbReference>
<dbReference type="RefSeq" id="WP_011124308.1">
    <property type="nucleotide sequence ID" value="NC_005042.1"/>
</dbReference>
<feature type="transmembrane region" description="Helical" evidence="10">
    <location>
        <begin position="350"/>
        <end position="368"/>
    </location>
</feature>
<evidence type="ECO:0000256" key="6">
    <source>
        <dbReference type="ARBA" id="ARBA00022840"/>
    </source>
</evidence>
<dbReference type="EnsemblBacteria" id="AAP99199">
    <property type="protein sequence ID" value="AAP99199"/>
    <property type="gene ID" value="Pro_0153"/>
</dbReference>
<keyword evidence="3 10" id="KW-0812">Transmembrane</keyword>
<dbReference type="SUPFAM" id="SSF56784">
    <property type="entry name" value="HAD-like"/>
    <property type="match status" value="1"/>
</dbReference>
<feature type="transmembrane region" description="Helical" evidence="10">
    <location>
        <begin position="103"/>
        <end position="120"/>
    </location>
</feature>
<dbReference type="KEGG" id="pma:Pro_0153"/>
<sequence length="774" mass="83874">MSRRKIRSSNKSVFLTVEGMKCGGCVLSVEKTLLAQDNVEYASVNLIERTAFIELKNHTEDIEEIIKALTNKGFPAQEKKQSGSEYENEIDQAKNPWKQWNKLLIPLSLLVLSIIGHLAEGGEINIPVLGTLPFHASLATFALFGPGLTILKNGFKSAINFTPTMDTLVGIGVVSAYLTSLSSLIWPSVGWPCFFNEPVMLLGFVLIGRFLEERARFRTGQALKELAQLQPNKARLLNNENQIKEIRVGALQVGEKIEVLAGDRIPIDGIVLEGRSSIDISSLTGEPLPLTATSGQEISAGTLNLDGTLIVQVNRIGAETALARIIRLVEQAQARKAPIQSLADQVAGKFCYGVVALSIFTFIFWWQIGSNLWPEVLNSSGQGLINSHEHMLHSSFGSEAQTPLGLAIQLSIAVLVIACPCALGLATPTVISVASGKAAQKGWLFKGGDVLEKAASIDQIIFDKTGTLTVGRPVVTETLLTTDKDKLIQIAASIENNSRHPIAYAILQKAEEFNLPLLKAFNTKSIPGKGIFGELEGIKGIVRVGTIEWARNEGVSWNKKTDLYLESITKIGKSVVSISIDKELTGILIIDDQIRNDAKFAINLLRKQGQILRIMSGDRREAVLRIGNELGFESQLLNWQQLPEDKLKYLENLKNYGNIAMVGDGINDAPALASSDLGIAIGTGTEIAQDSADLVLLGDSLEGVPQAFSLAKRAMNKIKQNLFLAFGYNIIALPIAAGILLPRFGILLSPPIAAFLMALSSITVVINALYLKTS</sequence>
<dbReference type="Gene3D" id="2.70.150.10">
    <property type="entry name" value="Calcium-transporting ATPase, cytoplasmic transduction domain A"/>
    <property type="match status" value="1"/>
</dbReference>
<keyword evidence="13" id="KW-1185">Reference proteome</keyword>
<dbReference type="PANTHER" id="PTHR43520:SF22">
    <property type="entry name" value="COPPER-TRANSPORTING ATPASE PAA1, CHLOROPLASTIC"/>
    <property type="match status" value="1"/>
</dbReference>
<dbReference type="CDD" id="cd02079">
    <property type="entry name" value="P-type_ATPase_HM"/>
    <property type="match status" value="1"/>
</dbReference>
<dbReference type="Pfam" id="PF00702">
    <property type="entry name" value="Hydrolase"/>
    <property type="match status" value="1"/>
</dbReference>
<dbReference type="InterPro" id="IPR023299">
    <property type="entry name" value="ATPase_P-typ_cyto_dom_N"/>
</dbReference>
<evidence type="ECO:0000256" key="2">
    <source>
        <dbReference type="ARBA" id="ARBA00006024"/>
    </source>
</evidence>
<evidence type="ECO:0000256" key="3">
    <source>
        <dbReference type="ARBA" id="ARBA00022692"/>
    </source>
</evidence>
<comment type="similarity">
    <text evidence="2 10">Belongs to the cation transport ATPase (P-type) (TC 3.A.3) family. Type IB subfamily.</text>
</comment>
<dbReference type="PROSITE" id="PS01047">
    <property type="entry name" value="HMA_1"/>
    <property type="match status" value="1"/>
</dbReference>
<organism evidence="12 13">
    <name type="scientific">Prochlorococcus marinus (strain SARG / CCMP1375 / SS120)</name>
    <dbReference type="NCBI Taxonomy" id="167539"/>
    <lineage>
        <taxon>Bacteria</taxon>
        <taxon>Bacillati</taxon>
        <taxon>Cyanobacteriota</taxon>
        <taxon>Cyanophyceae</taxon>
        <taxon>Synechococcales</taxon>
        <taxon>Prochlorococcaceae</taxon>
        <taxon>Prochlorococcus</taxon>
    </lineage>
</organism>
<evidence type="ECO:0000256" key="10">
    <source>
        <dbReference type="RuleBase" id="RU362081"/>
    </source>
</evidence>
<dbReference type="PRINTS" id="PR00119">
    <property type="entry name" value="CATATPASE"/>
</dbReference>
<dbReference type="Gene3D" id="3.40.1110.10">
    <property type="entry name" value="Calcium-transporting ATPase, cytoplasmic domain N"/>
    <property type="match status" value="1"/>
</dbReference>
<dbReference type="SFLD" id="SFLDG00002">
    <property type="entry name" value="C1.7:_P-type_atpase_like"/>
    <property type="match status" value="1"/>
</dbReference>
<gene>
    <name evidence="12" type="primary">zntA</name>
    <name evidence="12" type="ordered locus">Pro_0153</name>
</gene>
<dbReference type="PANTHER" id="PTHR43520">
    <property type="entry name" value="ATP7, ISOFORM B"/>
    <property type="match status" value="1"/>
</dbReference>
<evidence type="ECO:0000256" key="1">
    <source>
        <dbReference type="ARBA" id="ARBA00004651"/>
    </source>
</evidence>
<feature type="transmembrane region" description="Helical" evidence="10">
    <location>
        <begin position="406"/>
        <end position="431"/>
    </location>
</feature>
<dbReference type="Gene3D" id="3.30.70.100">
    <property type="match status" value="1"/>
</dbReference>
<dbReference type="SUPFAM" id="SSF81665">
    <property type="entry name" value="Calcium ATPase, transmembrane domain M"/>
    <property type="match status" value="1"/>
</dbReference>
<keyword evidence="10" id="KW-1003">Cell membrane</keyword>
<dbReference type="InterPro" id="IPR023298">
    <property type="entry name" value="ATPase_P-typ_TM_dom_sf"/>
</dbReference>
<evidence type="ECO:0000256" key="7">
    <source>
        <dbReference type="ARBA" id="ARBA00022967"/>
    </source>
</evidence>
<dbReference type="GO" id="GO:0005524">
    <property type="term" value="F:ATP binding"/>
    <property type="evidence" value="ECO:0007669"/>
    <property type="project" value="UniProtKB-UniRule"/>
</dbReference>
<dbReference type="Pfam" id="PF00403">
    <property type="entry name" value="HMA"/>
    <property type="match status" value="1"/>
</dbReference>
<dbReference type="EMBL" id="AE017126">
    <property type="protein sequence ID" value="AAP99199.1"/>
    <property type="molecule type" value="Genomic_DNA"/>
</dbReference>
<dbReference type="STRING" id="167539.Pro_0153"/>
<dbReference type="GO" id="GO:0043682">
    <property type="term" value="F:P-type divalent copper transporter activity"/>
    <property type="evidence" value="ECO:0007669"/>
    <property type="project" value="TreeGrafter"/>
</dbReference>
<dbReference type="GO" id="GO:0055070">
    <property type="term" value="P:copper ion homeostasis"/>
    <property type="evidence" value="ECO:0007669"/>
    <property type="project" value="TreeGrafter"/>
</dbReference>